<reference evidence="5" key="2">
    <citation type="submission" date="2020-09" db="EMBL/GenBank/DDBJ databases">
        <authorList>
            <person name="Sun Q."/>
            <person name="Ohkuma M."/>
        </authorList>
    </citation>
    <scope>NUCLEOTIDE SEQUENCE</scope>
    <source>
        <strain evidence="5">JCM 3090</strain>
    </source>
</reference>
<gene>
    <name evidence="5" type="ORF">GCM10010123_29470</name>
</gene>
<comment type="caution">
    <text evidence="5">The sequence shown here is derived from an EMBL/GenBank/DDBJ whole genome shotgun (WGS) entry which is preliminary data.</text>
</comment>
<feature type="domain" description="Glycosyltransferase subfamily 4-like N-terminal" evidence="4">
    <location>
        <begin position="174"/>
        <end position="288"/>
    </location>
</feature>
<proteinExistence type="predicted"/>
<dbReference type="InterPro" id="IPR028098">
    <property type="entry name" value="Glyco_trans_4-like_N"/>
</dbReference>
<reference evidence="5" key="1">
    <citation type="journal article" date="2014" name="Int. J. Syst. Evol. Microbiol.">
        <title>Complete genome sequence of Corynebacterium casei LMG S-19264T (=DSM 44701T), isolated from a smear-ripened cheese.</title>
        <authorList>
            <consortium name="US DOE Joint Genome Institute (JGI-PGF)"/>
            <person name="Walter F."/>
            <person name="Albersmeier A."/>
            <person name="Kalinowski J."/>
            <person name="Ruckert C."/>
        </authorList>
    </citation>
    <scope>NUCLEOTIDE SEQUENCE</scope>
    <source>
        <strain evidence="5">JCM 3090</strain>
    </source>
</reference>
<feature type="domain" description="Glycosyl transferase family 1" evidence="3">
    <location>
        <begin position="316"/>
        <end position="468"/>
    </location>
</feature>
<dbReference type="Pfam" id="PF13439">
    <property type="entry name" value="Glyco_transf_4"/>
    <property type="match status" value="1"/>
</dbReference>
<evidence type="ECO:0000256" key="2">
    <source>
        <dbReference type="ARBA" id="ARBA00022679"/>
    </source>
</evidence>
<accession>A0A8J3FAK3</accession>
<evidence type="ECO:0000256" key="1">
    <source>
        <dbReference type="ARBA" id="ARBA00022676"/>
    </source>
</evidence>
<keyword evidence="2" id="KW-0808">Transferase</keyword>
<dbReference type="PANTHER" id="PTHR12526:SF600">
    <property type="entry name" value="GLYCOSYL TRANSFERASE GROUP 1"/>
    <property type="match status" value="1"/>
</dbReference>
<dbReference type="PANTHER" id="PTHR12526">
    <property type="entry name" value="GLYCOSYLTRANSFERASE"/>
    <property type="match status" value="1"/>
</dbReference>
<evidence type="ECO:0000313" key="6">
    <source>
        <dbReference type="Proteomes" id="UP000649739"/>
    </source>
</evidence>
<sequence length="517" mass="56629">MLVDNGVLGDSRVQKTARSAAERGWDVTLLGRSLTGQPQEWSLGPATVRLLPMPTAMGRRRHEFRRAWLRYPLAYPQNGIAAHRAAVVQSWRADLDVRAAQLTLAERAGTPAERLRGARRRIRAERAAAKLLGKWVWLRTGMLKRARSRRKLTGPWDRLYTVFWQRALGDRAWRRLEPGLWDYERAYAATVDALAPDLIHANDFRMLGVGARAKIRAAARGRDVKLVWDAHEFLPGVKPWQDNARWRPGNMAHEREYAPYADAVMTVSPALGDLLRAEHELAAQPAVVLNAPAADHAPADAGPAPDLRARCGIGVATPLVVYSGAAAPQRGLGTMVEALPDLPGVHTAFVVNQPDGHYVTSLVRRAAELGVADRLHVLPYVPHYHVVPYLAGADVGAIPIHHWPNHEIALITKFFEYSHARLPLVVSDVKTMAETVRATGQGEVFTAVDTADYVRAVSAVLADPARYRAAYATPGLLAGWTWEAQVDTLDELYRGLLPAAGRAAGVPAGRAESTGEG</sequence>
<dbReference type="CDD" id="cd03801">
    <property type="entry name" value="GT4_PimA-like"/>
    <property type="match status" value="1"/>
</dbReference>
<evidence type="ECO:0000259" key="3">
    <source>
        <dbReference type="Pfam" id="PF00534"/>
    </source>
</evidence>
<dbReference type="EMBL" id="BMQB01000006">
    <property type="protein sequence ID" value="GGJ97580.1"/>
    <property type="molecule type" value="Genomic_DNA"/>
</dbReference>
<dbReference type="AlphaFoldDB" id="A0A8J3FAK3"/>
<dbReference type="Proteomes" id="UP000649739">
    <property type="component" value="Unassembled WGS sequence"/>
</dbReference>
<keyword evidence="1" id="KW-0328">Glycosyltransferase</keyword>
<dbReference type="InterPro" id="IPR001296">
    <property type="entry name" value="Glyco_trans_1"/>
</dbReference>
<evidence type="ECO:0000259" key="4">
    <source>
        <dbReference type="Pfam" id="PF13439"/>
    </source>
</evidence>
<evidence type="ECO:0008006" key="7">
    <source>
        <dbReference type="Google" id="ProtNLM"/>
    </source>
</evidence>
<dbReference type="RefSeq" id="WP_189170969.1">
    <property type="nucleotide sequence ID" value="NZ_BMQB01000006.1"/>
</dbReference>
<name>A0A8J3FAK3_9ACTN</name>
<dbReference type="SUPFAM" id="SSF53756">
    <property type="entry name" value="UDP-Glycosyltransferase/glycogen phosphorylase"/>
    <property type="match status" value="1"/>
</dbReference>
<keyword evidence="6" id="KW-1185">Reference proteome</keyword>
<dbReference type="Pfam" id="PF00534">
    <property type="entry name" value="Glycos_transf_1"/>
    <property type="match status" value="1"/>
</dbReference>
<dbReference type="GO" id="GO:0016757">
    <property type="term" value="F:glycosyltransferase activity"/>
    <property type="evidence" value="ECO:0007669"/>
    <property type="project" value="UniProtKB-KW"/>
</dbReference>
<evidence type="ECO:0000313" key="5">
    <source>
        <dbReference type="EMBL" id="GGJ97580.1"/>
    </source>
</evidence>
<dbReference type="Gene3D" id="3.40.50.2000">
    <property type="entry name" value="Glycogen Phosphorylase B"/>
    <property type="match status" value="2"/>
</dbReference>
<protein>
    <recommendedName>
        <fullName evidence="7">Glycosyltransferase</fullName>
    </recommendedName>
</protein>
<organism evidence="5 6">
    <name type="scientific">Pilimelia anulata</name>
    <dbReference type="NCBI Taxonomy" id="53371"/>
    <lineage>
        <taxon>Bacteria</taxon>
        <taxon>Bacillati</taxon>
        <taxon>Actinomycetota</taxon>
        <taxon>Actinomycetes</taxon>
        <taxon>Micromonosporales</taxon>
        <taxon>Micromonosporaceae</taxon>
        <taxon>Pilimelia</taxon>
    </lineage>
</organism>